<feature type="region of interest" description="Disordered" evidence="6">
    <location>
        <begin position="1"/>
        <end position="49"/>
    </location>
</feature>
<dbReference type="GeneID" id="110981254"/>
<feature type="transmembrane region" description="Helical" evidence="7">
    <location>
        <begin position="152"/>
        <end position="177"/>
    </location>
</feature>
<dbReference type="RefSeq" id="XP_022094360.1">
    <property type="nucleotide sequence ID" value="XM_022238668.1"/>
</dbReference>
<sequence>MAAVGKCKDPYSGDAEMECPSESSDITKEAEAEHGKSPETVGQFSDSGDAPVIEEKDLSLWRYFSAEVTRGYLLEHDEARYALKRQRVYTFIRIPKELEKMMMYGFFLCMDAFLFIFTFLPLRVIMALFRLVSHPCVIHRGQRLEPAQICDILKAVILIACIWLLQFVDVSMLYHLVRGQAVIKLYIIYNMLEVADRLFSSFGQDILDTLFWTATEPRDKKREHLGILPHLLMAIIYVFLHAVLVLLQATTLNVAFNSHSKALLTIMMSNNFVELKGSVFKKFEKYNLYQMSCSDIRERYHYMILLFYVVLRNMTEFNWNIDHFWDLIPDLISVLIAEILVDWVKHAFITKFNSISAEVYTEYRANLAFDMVTSRKKNAFSDHSDVVARRMGFIPLPLACLVYRIVVQSFKIHGTAGIVLIFLFYLCLTAFKVLNSILLLGKACKYVKEANLDVTVLPPKKPSPSPSPPPPSSATAPTAPSGDAAGETRRVPPAISSQTLLSADSSVNLLASGPDVGPLSPMEAGKSLTKEDILKSKSDRKRTLSEIDRYTLCSNRIV</sequence>
<dbReference type="PANTHER" id="PTHR13317:SF4">
    <property type="entry name" value="TRANSMEMBRANE ANTERIOR POSTERIOR TRANSFORMATION PROTEIN 1 HOMOLOG"/>
    <property type="match status" value="1"/>
</dbReference>
<evidence type="ECO:0000256" key="7">
    <source>
        <dbReference type="SAM" id="Phobius"/>
    </source>
</evidence>
<evidence type="ECO:0000256" key="2">
    <source>
        <dbReference type="ARBA" id="ARBA00008803"/>
    </source>
</evidence>
<feature type="transmembrane region" description="Helical" evidence="7">
    <location>
        <begin position="387"/>
        <end position="406"/>
    </location>
</feature>
<feature type="region of interest" description="Disordered" evidence="6">
    <location>
        <begin position="457"/>
        <end position="489"/>
    </location>
</feature>
<feature type="transmembrane region" description="Helical" evidence="7">
    <location>
        <begin position="103"/>
        <end position="132"/>
    </location>
</feature>
<keyword evidence="5 7" id="KW-0472">Membrane</keyword>
<evidence type="ECO:0000256" key="1">
    <source>
        <dbReference type="ARBA" id="ARBA00004141"/>
    </source>
</evidence>
<evidence type="ECO:0000256" key="5">
    <source>
        <dbReference type="ARBA" id="ARBA00023136"/>
    </source>
</evidence>
<name>A0A8B7YPI3_ACAPL</name>
<comment type="similarity">
    <text evidence="2">Belongs to the TAPT1 family.</text>
</comment>
<keyword evidence="3 7" id="KW-0812">Transmembrane</keyword>
<evidence type="ECO:0000256" key="4">
    <source>
        <dbReference type="ARBA" id="ARBA00022989"/>
    </source>
</evidence>
<dbReference type="KEGG" id="aplc:110981254"/>
<organism evidence="8 9">
    <name type="scientific">Acanthaster planci</name>
    <name type="common">Crown-of-thorns starfish</name>
    <dbReference type="NCBI Taxonomy" id="133434"/>
    <lineage>
        <taxon>Eukaryota</taxon>
        <taxon>Metazoa</taxon>
        <taxon>Echinodermata</taxon>
        <taxon>Eleutherozoa</taxon>
        <taxon>Asterozoa</taxon>
        <taxon>Asteroidea</taxon>
        <taxon>Valvatacea</taxon>
        <taxon>Valvatida</taxon>
        <taxon>Acanthasteridae</taxon>
        <taxon>Acanthaster</taxon>
    </lineage>
</organism>
<dbReference type="OMA" id="TIMLIRV"/>
<feature type="compositionally biased region" description="Basic and acidic residues" evidence="6">
    <location>
        <begin position="1"/>
        <end position="11"/>
    </location>
</feature>
<dbReference type="Pfam" id="PF05346">
    <property type="entry name" value="DUF747"/>
    <property type="match status" value="1"/>
</dbReference>
<feature type="compositionally biased region" description="Basic and acidic residues" evidence="6">
    <location>
        <begin position="528"/>
        <end position="541"/>
    </location>
</feature>
<evidence type="ECO:0000313" key="9">
    <source>
        <dbReference type="RefSeq" id="XP_022094360.1"/>
    </source>
</evidence>
<reference evidence="9" key="1">
    <citation type="submission" date="2025-08" db="UniProtKB">
        <authorList>
            <consortium name="RefSeq"/>
        </authorList>
    </citation>
    <scope>IDENTIFICATION</scope>
</reference>
<dbReference type="PANTHER" id="PTHR13317">
    <property type="entry name" value="TRANSMEMBRANE ANTERIOR POSTERIOR TRANSFORMATION PROTEIN 1 HOMOLOG"/>
    <property type="match status" value="1"/>
</dbReference>
<comment type="subcellular location">
    <subcellularLocation>
        <location evidence="1">Membrane</location>
        <topology evidence="1">Multi-pass membrane protein</topology>
    </subcellularLocation>
</comment>
<gene>
    <name evidence="9" type="primary">LOC110981254</name>
</gene>
<proteinExistence type="inferred from homology"/>
<feature type="compositionally biased region" description="Basic and acidic residues" evidence="6">
    <location>
        <begin position="25"/>
        <end position="37"/>
    </location>
</feature>
<evidence type="ECO:0000256" key="6">
    <source>
        <dbReference type="SAM" id="MobiDB-lite"/>
    </source>
</evidence>
<feature type="transmembrane region" description="Helical" evidence="7">
    <location>
        <begin position="418"/>
        <end position="440"/>
    </location>
</feature>
<evidence type="ECO:0000256" key="3">
    <source>
        <dbReference type="ARBA" id="ARBA00022692"/>
    </source>
</evidence>
<dbReference type="Proteomes" id="UP000694845">
    <property type="component" value="Unplaced"/>
</dbReference>
<protein>
    <submittedName>
        <fullName evidence="9">Transmembrane anterior posterior transformation protein 1 homolog</fullName>
    </submittedName>
</protein>
<dbReference type="AlphaFoldDB" id="A0A8B7YPI3"/>
<accession>A0A8B7YPI3</accession>
<feature type="compositionally biased region" description="Pro residues" evidence="6">
    <location>
        <begin position="459"/>
        <end position="472"/>
    </location>
</feature>
<dbReference type="GO" id="GO:0005789">
    <property type="term" value="C:endoplasmic reticulum membrane"/>
    <property type="evidence" value="ECO:0007669"/>
    <property type="project" value="TreeGrafter"/>
</dbReference>
<feature type="transmembrane region" description="Helical" evidence="7">
    <location>
        <begin position="227"/>
        <end position="250"/>
    </location>
</feature>
<feature type="region of interest" description="Disordered" evidence="6">
    <location>
        <begin position="512"/>
        <end position="541"/>
    </location>
</feature>
<dbReference type="GO" id="GO:0045724">
    <property type="term" value="P:positive regulation of cilium assembly"/>
    <property type="evidence" value="ECO:0007669"/>
    <property type="project" value="TreeGrafter"/>
</dbReference>
<evidence type="ECO:0000313" key="8">
    <source>
        <dbReference type="Proteomes" id="UP000694845"/>
    </source>
</evidence>
<dbReference type="GO" id="GO:0036064">
    <property type="term" value="C:ciliary basal body"/>
    <property type="evidence" value="ECO:0007669"/>
    <property type="project" value="TreeGrafter"/>
</dbReference>
<keyword evidence="8" id="KW-1185">Reference proteome</keyword>
<dbReference type="OrthoDB" id="29023at2759"/>
<dbReference type="CTD" id="202018"/>
<dbReference type="InterPro" id="IPR008010">
    <property type="entry name" value="Tatp1"/>
</dbReference>
<keyword evidence="4 7" id="KW-1133">Transmembrane helix</keyword>